<feature type="compositionally biased region" description="Low complexity" evidence="1">
    <location>
        <begin position="782"/>
        <end position="794"/>
    </location>
</feature>
<feature type="region of interest" description="Disordered" evidence="1">
    <location>
        <begin position="665"/>
        <end position="690"/>
    </location>
</feature>
<evidence type="ECO:0000313" key="3">
    <source>
        <dbReference type="Proteomes" id="UP000791440"/>
    </source>
</evidence>
<feature type="region of interest" description="Disordered" evidence="1">
    <location>
        <begin position="707"/>
        <end position="802"/>
    </location>
</feature>
<reference evidence="2" key="1">
    <citation type="journal article" date="2016" name="Insect Biochem. Mol. Biol.">
        <title>Multifaceted biological insights from a draft genome sequence of the tobacco hornworm moth, Manduca sexta.</title>
        <authorList>
            <person name="Kanost M.R."/>
            <person name="Arrese E.L."/>
            <person name="Cao X."/>
            <person name="Chen Y.R."/>
            <person name="Chellapilla S."/>
            <person name="Goldsmith M.R."/>
            <person name="Grosse-Wilde E."/>
            <person name="Heckel D.G."/>
            <person name="Herndon N."/>
            <person name="Jiang H."/>
            <person name="Papanicolaou A."/>
            <person name="Qu J."/>
            <person name="Soulages J.L."/>
            <person name="Vogel H."/>
            <person name="Walters J."/>
            <person name="Waterhouse R.M."/>
            <person name="Ahn S.J."/>
            <person name="Almeida F.C."/>
            <person name="An C."/>
            <person name="Aqrawi P."/>
            <person name="Bretschneider A."/>
            <person name="Bryant W.B."/>
            <person name="Bucks S."/>
            <person name="Chao H."/>
            <person name="Chevignon G."/>
            <person name="Christen J.M."/>
            <person name="Clarke D.F."/>
            <person name="Dittmer N.T."/>
            <person name="Ferguson L.C.F."/>
            <person name="Garavelou S."/>
            <person name="Gordon K.H.J."/>
            <person name="Gunaratna R.T."/>
            <person name="Han Y."/>
            <person name="Hauser F."/>
            <person name="He Y."/>
            <person name="Heidel-Fischer H."/>
            <person name="Hirsh A."/>
            <person name="Hu Y."/>
            <person name="Jiang H."/>
            <person name="Kalra D."/>
            <person name="Klinner C."/>
            <person name="Konig C."/>
            <person name="Kovar C."/>
            <person name="Kroll A.R."/>
            <person name="Kuwar S.S."/>
            <person name="Lee S.L."/>
            <person name="Lehman R."/>
            <person name="Li K."/>
            <person name="Li Z."/>
            <person name="Liang H."/>
            <person name="Lovelace S."/>
            <person name="Lu Z."/>
            <person name="Mansfield J.H."/>
            <person name="McCulloch K.J."/>
            <person name="Mathew T."/>
            <person name="Morton B."/>
            <person name="Muzny D.M."/>
            <person name="Neunemann D."/>
            <person name="Ongeri F."/>
            <person name="Pauchet Y."/>
            <person name="Pu L.L."/>
            <person name="Pyrousis I."/>
            <person name="Rao X.J."/>
            <person name="Redding A."/>
            <person name="Roesel C."/>
            <person name="Sanchez-Gracia A."/>
            <person name="Schaack S."/>
            <person name="Shukla A."/>
            <person name="Tetreau G."/>
            <person name="Wang Y."/>
            <person name="Xiong G.H."/>
            <person name="Traut W."/>
            <person name="Walsh T.K."/>
            <person name="Worley K.C."/>
            <person name="Wu D."/>
            <person name="Wu W."/>
            <person name="Wu Y.Q."/>
            <person name="Zhang X."/>
            <person name="Zou Z."/>
            <person name="Zucker H."/>
            <person name="Briscoe A.D."/>
            <person name="Burmester T."/>
            <person name="Clem R.J."/>
            <person name="Feyereisen R."/>
            <person name="Grimmelikhuijzen C.J.P."/>
            <person name="Hamodrakas S.J."/>
            <person name="Hansson B.S."/>
            <person name="Huguet E."/>
            <person name="Jermiin L.S."/>
            <person name="Lan Q."/>
            <person name="Lehman H.K."/>
            <person name="Lorenzen M."/>
            <person name="Merzendorfer H."/>
            <person name="Michalopoulos I."/>
            <person name="Morton D.B."/>
            <person name="Muthukrishnan S."/>
            <person name="Oakeshott J.G."/>
            <person name="Palmer W."/>
            <person name="Park Y."/>
            <person name="Passarelli A.L."/>
            <person name="Rozas J."/>
            <person name="Schwartz L.M."/>
            <person name="Smith W."/>
            <person name="Southgate A."/>
            <person name="Vilcinskas A."/>
            <person name="Vogt R."/>
            <person name="Wang P."/>
            <person name="Werren J."/>
            <person name="Yu X.Q."/>
            <person name="Zhou J.J."/>
            <person name="Brown S.J."/>
            <person name="Scherer S.E."/>
            <person name="Richards S."/>
            <person name="Blissard G.W."/>
        </authorList>
    </citation>
    <scope>NUCLEOTIDE SEQUENCE</scope>
</reference>
<dbReference type="Proteomes" id="UP000791440">
    <property type="component" value="Unassembled WGS sequence"/>
</dbReference>
<reference evidence="2" key="2">
    <citation type="submission" date="2020-12" db="EMBL/GenBank/DDBJ databases">
        <authorList>
            <person name="Kanost M."/>
        </authorList>
    </citation>
    <scope>NUCLEOTIDE SEQUENCE</scope>
</reference>
<evidence type="ECO:0000256" key="1">
    <source>
        <dbReference type="SAM" id="MobiDB-lite"/>
    </source>
</evidence>
<feature type="compositionally biased region" description="Basic and acidic residues" evidence="1">
    <location>
        <begin position="723"/>
        <end position="751"/>
    </location>
</feature>
<comment type="caution">
    <text evidence="2">The sequence shown here is derived from an EMBL/GenBank/DDBJ whole genome shotgun (WGS) entry which is preliminary data.</text>
</comment>
<protein>
    <submittedName>
        <fullName evidence="2">Uncharacterized protein</fullName>
    </submittedName>
</protein>
<dbReference type="AlphaFoldDB" id="A0A921ZPF6"/>
<feature type="compositionally biased region" description="Polar residues" evidence="1">
    <location>
        <begin position="707"/>
        <end position="720"/>
    </location>
</feature>
<feature type="region of interest" description="Disordered" evidence="1">
    <location>
        <begin position="68"/>
        <end position="100"/>
    </location>
</feature>
<feature type="compositionally biased region" description="Basic residues" evidence="1">
    <location>
        <begin position="857"/>
        <end position="881"/>
    </location>
</feature>
<organism evidence="2 3">
    <name type="scientific">Manduca sexta</name>
    <name type="common">Tobacco hawkmoth</name>
    <name type="synonym">Tobacco hornworm</name>
    <dbReference type="NCBI Taxonomy" id="7130"/>
    <lineage>
        <taxon>Eukaryota</taxon>
        <taxon>Metazoa</taxon>
        <taxon>Ecdysozoa</taxon>
        <taxon>Arthropoda</taxon>
        <taxon>Hexapoda</taxon>
        <taxon>Insecta</taxon>
        <taxon>Pterygota</taxon>
        <taxon>Neoptera</taxon>
        <taxon>Endopterygota</taxon>
        <taxon>Lepidoptera</taxon>
        <taxon>Glossata</taxon>
        <taxon>Ditrysia</taxon>
        <taxon>Bombycoidea</taxon>
        <taxon>Sphingidae</taxon>
        <taxon>Sphinginae</taxon>
        <taxon>Sphingini</taxon>
        <taxon>Manduca</taxon>
    </lineage>
</organism>
<dbReference type="EMBL" id="JH668718">
    <property type="protein sequence ID" value="KAG6461033.1"/>
    <property type="molecule type" value="Genomic_DNA"/>
</dbReference>
<proteinExistence type="predicted"/>
<evidence type="ECO:0000313" key="2">
    <source>
        <dbReference type="EMBL" id="KAG6461033.1"/>
    </source>
</evidence>
<keyword evidence="3" id="KW-1185">Reference proteome</keyword>
<sequence>MSVEGDRTKCKQRFKGVENFLRRVAFNLGNTPSQTEVKIISCIPIDVTDLQQKIIQLEKQLEDAKTVKETAKENGKDASKDTSKNTYKESGKSNSKDTGKDIVKESVNIVKAKGSEVSDNTNKRASAIHTALYSSHFPRLTRGAVSKGVECSQSSQAIQCDDLLSKTKRKKSAVSFLLSTAASNKAINGGFSSDKSNLTSEERSHTVLNELRKKFLKKKKKAANKHKVETQLVYYARTDNARYNSRSTTRDFTATETTTLKNHEMINQNCLSNVARKQYKTGKIIDRLSDSSQFSSPICRDVDETIRKSRTYESDICSCCHETFHNVDNYITNSPVNEFANLTYYNHVNVNRNAYYDSSLYDLVPVKEKPVRIEIPKRKENKIDMKCWPENVRAKARCPTVVVNYNTVTPTRPDYTKKLYTKALKKNFIEETMTTQDKRVAKFDQHTAMESSKSCCVDLGELYPKPVQKAKTVIMTEAISPPHRNAECFTDVVSAVDCQTVTPKLDDKTEITLNQIKNILQSVLTEVKTNSQLKNTNKNAKKDAIIQKGTSQSNLLDGSSFLNSFTYSPYNINPYGPSCSKQMPSNYFCHPGMPQSLRCMQNYPLFIHTPGRQMCTSCYRSSQYKSCPKNTTAATNTDEQDKRGKETEKLIKEIYKSVALGVPGKDTSSEYDDLKSARTASNRSKQSEVKDTKHLISEIFKNTDMQVNTSDTHNTNTTVFYRNHKDVSTRSHSETTEPGVERRNKNKKVEDNTQPSTETELEEEKRKYPRRVVQATKRIETISESTNSESSSSESESDVTAVSIKKPVEKKKSGLFSKVCNLFNRNKKKKDTKAETEAESESSDSDYQTVYSQKINMPKRKDHRTQRSRAHSKLHSRRSRQAQRSPERPKRTPYMEQEYRRLWNEKLMFQNTRPRYSSEKPVTRETTPRSRQRPVYYRNYEARSVLVDPRSYQPRYDVINRKPCLAEVNNQIKPHNYLNLGNVGEGRIPLRHSINGTRGNAVMKDAMIVQKAINTKAMTKGLTWLKKHKPGCGEQWKKFIIEG</sequence>
<name>A0A921ZPF6_MANSE</name>
<accession>A0A921ZPF6</accession>
<gene>
    <name evidence="2" type="ORF">O3G_MSEX012384</name>
</gene>
<dbReference type="OrthoDB" id="7351241at2759"/>
<feature type="region of interest" description="Disordered" evidence="1">
    <location>
        <begin position="827"/>
        <end position="893"/>
    </location>
</feature>